<protein>
    <submittedName>
        <fullName evidence="1">Uncharacterized protein</fullName>
    </submittedName>
</protein>
<evidence type="ECO:0000313" key="2">
    <source>
        <dbReference type="EMBL" id="QIX93897.1"/>
    </source>
</evidence>
<reference evidence="1 3" key="1">
    <citation type="submission" date="2019-06" db="EMBL/GenBank/DDBJ databases">
        <title>Draft genome sequence of [Clostridium] clostridioforme NBRC 113352.</title>
        <authorList>
            <person name="Miura T."/>
            <person name="Furukawa M."/>
            <person name="Shimamura M."/>
            <person name="Ohyama Y."/>
            <person name="Yamazoe A."/>
            <person name="Kawasaki H."/>
        </authorList>
    </citation>
    <scope>NUCLEOTIDE SEQUENCE [LARGE SCALE GENOMIC DNA]</scope>
    <source>
        <strain evidence="1 3">NBRC 113352</strain>
    </source>
</reference>
<dbReference type="AlphaFoldDB" id="A0A829VZD4"/>
<dbReference type="GeneID" id="57964883"/>
<name>A0A829VZD4_9FIRM</name>
<evidence type="ECO:0000313" key="1">
    <source>
        <dbReference type="EMBL" id="GEA37619.1"/>
    </source>
</evidence>
<organism evidence="1 3">
    <name type="scientific">Enterocloster clostridioformis</name>
    <dbReference type="NCBI Taxonomy" id="1531"/>
    <lineage>
        <taxon>Bacteria</taxon>
        <taxon>Bacillati</taxon>
        <taxon>Bacillota</taxon>
        <taxon>Clostridia</taxon>
        <taxon>Lachnospirales</taxon>
        <taxon>Lachnospiraceae</taxon>
        <taxon>Enterocloster</taxon>
    </lineage>
</organism>
<dbReference type="RefSeq" id="WP_148558728.1">
    <property type="nucleotide sequence ID" value="NZ_BJLB01000001.1"/>
</dbReference>
<gene>
    <name evidence="1" type="ORF">Ccl03g_33320</name>
    <name evidence="2" type="ORF">FOC47_27145</name>
</gene>
<dbReference type="EMBL" id="CP050964">
    <property type="protein sequence ID" value="QIX93897.1"/>
    <property type="molecule type" value="Genomic_DNA"/>
</dbReference>
<dbReference type="Proteomes" id="UP000315200">
    <property type="component" value="Unassembled WGS sequence"/>
</dbReference>
<accession>A0A829VZD4</accession>
<sequence length="125" mass="13596">MGLNLPTLALVKKYTDLKTSVTDKQINAAVNQYLENNPVSPGASPEESAQIGANKQNITNLQNEIVMRSPAIITEAIGTGKVRMDDSSFDWLFLYAIGAIESMADFKSVRCRFKSCGGCVYDTAL</sequence>
<reference evidence="2 4" key="2">
    <citation type="submission" date="2019-11" db="EMBL/GenBank/DDBJ databases">
        <title>FDA dAtabase for Regulatory Grade micrObial Sequences (FDA-ARGOS): Supporting development and validation of Infectious Disease Dx tests.</title>
        <authorList>
            <person name="Turner S."/>
            <person name="Byrd R."/>
            <person name="Tallon L."/>
            <person name="Sadzewicz L."/>
            <person name="Vavikolanu K."/>
            <person name="Mehta A."/>
            <person name="Aluvathingal J."/>
            <person name="Nadendla S."/>
            <person name="Myers T."/>
            <person name="Yan Y."/>
            <person name="Sichtig H."/>
        </authorList>
    </citation>
    <scope>NUCLEOTIDE SEQUENCE [LARGE SCALE GENOMIC DNA]</scope>
    <source>
        <strain evidence="2 4">FDAARGOS_739</strain>
    </source>
</reference>
<dbReference type="EMBL" id="BJLB01000001">
    <property type="protein sequence ID" value="GEA37619.1"/>
    <property type="molecule type" value="Genomic_DNA"/>
</dbReference>
<dbReference type="Proteomes" id="UP000501069">
    <property type="component" value="Chromosome"/>
</dbReference>
<evidence type="ECO:0000313" key="3">
    <source>
        <dbReference type="Proteomes" id="UP000315200"/>
    </source>
</evidence>
<evidence type="ECO:0000313" key="4">
    <source>
        <dbReference type="Proteomes" id="UP000501069"/>
    </source>
</evidence>
<proteinExistence type="predicted"/>